<gene>
    <name evidence="1" type="ORF">METZ01_LOCUS262510</name>
</gene>
<proteinExistence type="predicted"/>
<evidence type="ECO:0008006" key="2">
    <source>
        <dbReference type="Google" id="ProtNLM"/>
    </source>
</evidence>
<protein>
    <recommendedName>
        <fullName evidence="2">Type 4 fimbrial biogenesis protein PilX N-terminal domain-containing protein</fullName>
    </recommendedName>
</protein>
<evidence type="ECO:0000313" key="1">
    <source>
        <dbReference type="EMBL" id="SVC09656.1"/>
    </source>
</evidence>
<reference evidence="1" key="1">
    <citation type="submission" date="2018-05" db="EMBL/GenBank/DDBJ databases">
        <authorList>
            <person name="Lanie J.A."/>
            <person name="Ng W.-L."/>
            <person name="Kazmierczak K.M."/>
            <person name="Andrzejewski T.M."/>
            <person name="Davidsen T.M."/>
            <person name="Wayne K.J."/>
            <person name="Tettelin H."/>
            <person name="Glass J.I."/>
            <person name="Rusch D."/>
            <person name="Podicherti R."/>
            <person name="Tsui H.-C.T."/>
            <person name="Winkler M.E."/>
        </authorList>
    </citation>
    <scope>NUCLEOTIDE SEQUENCE</scope>
</reference>
<accession>A0A382JCP8</accession>
<organism evidence="1">
    <name type="scientific">marine metagenome</name>
    <dbReference type="NCBI Taxonomy" id="408172"/>
    <lineage>
        <taxon>unclassified sequences</taxon>
        <taxon>metagenomes</taxon>
        <taxon>ecological metagenomes</taxon>
    </lineage>
</organism>
<dbReference type="EMBL" id="UINC01073342">
    <property type="protein sequence ID" value="SVC09656.1"/>
    <property type="molecule type" value="Genomic_DNA"/>
</dbReference>
<sequence length="152" mass="16720">MLVMMTMGVALFYSSKQTVKQVNTNVEKRSYLFTAESCITEAIQWLETNSASCTKAGTVCKTINASNGMNKWDIGETDKRKTQMGTQGYQCKIRNMKVLNLDVSGEGSDVGQGGEYEAKVTDAKYYYKITSDGFNIGGDSKTTVEVIVSLIM</sequence>
<name>A0A382JCP8_9ZZZZ</name>
<dbReference type="AlphaFoldDB" id="A0A382JCP8"/>